<reference evidence="2" key="1">
    <citation type="journal article" date="2011" name="PLoS Genet.">
        <title>Genomic analysis of the necrotrophic fungal pathogens Sclerotinia sclerotiorum and Botrytis cinerea.</title>
        <authorList>
            <person name="Amselem J."/>
            <person name="Cuomo C.A."/>
            <person name="van Kan J.A."/>
            <person name="Viaud M."/>
            <person name="Benito E.P."/>
            <person name="Couloux A."/>
            <person name="Coutinho P.M."/>
            <person name="de Vries R.P."/>
            <person name="Dyer P.S."/>
            <person name="Fillinger S."/>
            <person name="Fournier E."/>
            <person name="Gout L."/>
            <person name="Hahn M."/>
            <person name="Kohn L."/>
            <person name="Lapalu N."/>
            <person name="Plummer K.M."/>
            <person name="Pradier J.M."/>
            <person name="Quevillon E."/>
            <person name="Sharon A."/>
            <person name="Simon A."/>
            <person name="ten Have A."/>
            <person name="Tudzynski B."/>
            <person name="Tudzynski P."/>
            <person name="Wincker P."/>
            <person name="Andrew M."/>
            <person name="Anthouard V."/>
            <person name="Beever R.E."/>
            <person name="Beffa R."/>
            <person name="Benoit I."/>
            <person name="Bouzid O."/>
            <person name="Brault B."/>
            <person name="Chen Z."/>
            <person name="Choquer M."/>
            <person name="Collemare J."/>
            <person name="Cotton P."/>
            <person name="Danchin E.G."/>
            <person name="Da Silva C."/>
            <person name="Gautier A."/>
            <person name="Giraud C."/>
            <person name="Giraud T."/>
            <person name="Gonzalez C."/>
            <person name="Grossetete S."/>
            <person name="Guldener U."/>
            <person name="Henrissat B."/>
            <person name="Howlett B.J."/>
            <person name="Kodira C."/>
            <person name="Kretschmer M."/>
            <person name="Lappartient A."/>
            <person name="Leroch M."/>
            <person name="Levis C."/>
            <person name="Mauceli E."/>
            <person name="Neuveglise C."/>
            <person name="Oeser B."/>
            <person name="Pearson M."/>
            <person name="Poulain J."/>
            <person name="Poussereau N."/>
            <person name="Quesneville H."/>
            <person name="Rascle C."/>
            <person name="Schumacher J."/>
            <person name="Segurens B."/>
            <person name="Sexton A."/>
            <person name="Silva E."/>
            <person name="Sirven C."/>
            <person name="Soanes D.M."/>
            <person name="Talbot N.J."/>
            <person name="Templeton M."/>
            <person name="Yandava C."/>
            <person name="Yarden O."/>
            <person name="Zeng Q."/>
            <person name="Rollins J.A."/>
            <person name="Lebrun M.H."/>
            <person name="Dickman M."/>
        </authorList>
    </citation>
    <scope>NUCLEOTIDE SEQUENCE [LARGE SCALE GENOMIC DNA]</scope>
    <source>
        <strain evidence="2">T4</strain>
    </source>
</reference>
<dbReference type="EMBL" id="FQ790359">
    <property type="protein sequence ID" value="CCD56130.1"/>
    <property type="molecule type" value="Genomic_DNA"/>
</dbReference>
<sequence>MAPGSYVPLRVCICPVLCSIHICTSPSSIRKRKAEERGRKHADACHNGAQNNRSKYCTGCSGSN</sequence>
<evidence type="ECO:0000313" key="2">
    <source>
        <dbReference type="Proteomes" id="UP000008177"/>
    </source>
</evidence>
<dbReference type="AlphaFoldDB" id="G2YXF9"/>
<dbReference type="HOGENOM" id="CLU_2867442_0_0_1"/>
<evidence type="ECO:0000313" key="1">
    <source>
        <dbReference type="EMBL" id="CCD56130.1"/>
    </source>
</evidence>
<dbReference type="Proteomes" id="UP000008177">
    <property type="component" value="Unplaced contigs"/>
</dbReference>
<name>G2YXF9_BOTF4</name>
<protein>
    <submittedName>
        <fullName evidence="1">Uncharacterized protein</fullName>
    </submittedName>
</protein>
<gene>
    <name evidence="1" type="ORF">BofuT4_uP147400.1</name>
</gene>
<dbReference type="InParanoid" id="G2YXF9"/>
<proteinExistence type="predicted"/>
<organism evidence="1 2">
    <name type="scientific">Botryotinia fuckeliana (strain T4)</name>
    <name type="common">Noble rot fungus</name>
    <name type="synonym">Botrytis cinerea</name>
    <dbReference type="NCBI Taxonomy" id="999810"/>
    <lineage>
        <taxon>Eukaryota</taxon>
        <taxon>Fungi</taxon>
        <taxon>Dikarya</taxon>
        <taxon>Ascomycota</taxon>
        <taxon>Pezizomycotina</taxon>
        <taxon>Leotiomycetes</taxon>
        <taxon>Helotiales</taxon>
        <taxon>Sclerotiniaceae</taxon>
        <taxon>Botrytis</taxon>
    </lineage>
</organism>
<accession>G2YXF9</accession>